<dbReference type="Proteomes" id="UP000664940">
    <property type="component" value="Unassembled WGS sequence"/>
</dbReference>
<organism evidence="2 3">
    <name type="scientific">Phyllostomus discolor</name>
    <name type="common">pale spear-nosed bat</name>
    <dbReference type="NCBI Taxonomy" id="89673"/>
    <lineage>
        <taxon>Eukaryota</taxon>
        <taxon>Metazoa</taxon>
        <taxon>Chordata</taxon>
        <taxon>Craniata</taxon>
        <taxon>Vertebrata</taxon>
        <taxon>Euteleostomi</taxon>
        <taxon>Mammalia</taxon>
        <taxon>Eutheria</taxon>
        <taxon>Laurasiatheria</taxon>
        <taxon>Chiroptera</taxon>
        <taxon>Yangochiroptera</taxon>
        <taxon>Phyllostomidae</taxon>
        <taxon>Phyllostominae</taxon>
        <taxon>Phyllostomus</taxon>
    </lineage>
</organism>
<dbReference type="AlphaFoldDB" id="A0A834B851"/>
<accession>A0A834B851</accession>
<sequence>MADMEDSRQSVPRPNTPLRLKFRPCLRGQTAGVGRSGWESAFRSLPEIHTPELTGNPSSGVPGKLFRERSPQSFFGNPATPAPGLQLLLKLRLRPSEPPALRPGVLPCRVAGGRRLRFGVKRQSQPP</sequence>
<proteinExistence type="predicted"/>
<protein>
    <submittedName>
        <fullName evidence="2">Uncharacterized protein</fullName>
    </submittedName>
</protein>
<comment type="caution">
    <text evidence="2">The sequence shown here is derived from an EMBL/GenBank/DDBJ whole genome shotgun (WGS) entry which is preliminary data.</text>
</comment>
<evidence type="ECO:0000313" key="3">
    <source>
        <dbReference type="Proteomes" id="UP000664940"/>
    </source>
</evidence>
<name>A0A834B851_9CHIR</name>
<dbReference type="EMBL" id="JABVXQ010000002">
    <property type="protein sequence ID" value="KAF6125207.1"/>
    <property type="molecule type" value="Genomic_DNA"/>
</dbReference>
<feature type="region of interest" description="Disordered" evidence="1">
    <location>
        <begin position="49"/>
        <end position="80"/>
    </location>
</feature>
<evidence type="ECO:0000256" key="1">
    <source>
        <dbReference type="SAM" id="MobiDB-lite"/>
    </source>
</evidence>
<reference evidence="2 3" key="1">
    <citation type="journal article" date="2020" name="Nature">
        <title>Six reference-quality genomes reveal evolution of bat adaptations.</title>
        <authorList>
            <person name="Jebb D."/>
            <person name="Huang Z."/>
            <person name="Pippel M."/>
            <person name="Hughes G.M."/>
            <person name="Lavrichenko K."/>
            <person name="Devanna P."/>
            <person name="Winkler S."/>
            <person name="Jermiin L.S."/>
            <person name="Skirmuntt E.C."/>
            <person name="Katzourakis A."/>
            <person name="Burkitt-Gray L."/>
            <person name="Ray D.A."/>
            <person name="Sullivan K.A.M."/>
            <person name="Roscito J.G."/>
            <person name="Kirilenko B.M."/>
            <person name="Davalos L.M."/>
            <person name="Corthals A.P."/>
            <person name="Power M.L."/>
            <person name="Jones G."/>
            <person name="Ransome R.D."/>
            <person name="Dechmann D.K.N."/>
            <person name="Locatelli A.G."/>
            <person name="Puechmaille S.J."/>
            <person name="Fedrigo O."/>
            <person name="Jarvis E.D."/>
            <person name="Hiller M."/>
            <person name="Vernes S.C."/>
            <person name="Myers E.W."/>
            <person name="Teeling E.C."/>
        </authorList>
    </citation>
    <scope>NUCLEOTIDE SEQUENCE [LARGE SCALE GENOMIC DNA]</scope>
    <source>
        <strain evidence="2">Bat1K_MPI-CBG_1</strain>
    </source>
</reference>
<feature type="region of interest" description="Disordered" evidence="1">
    <location>
        <begin position="1"/>
        <end position="21"/>
    </location>
</feature>
<gene>
    <name evidence="2" type="ORF">HJG60_009730</name>
</gene>
<evidence type="ECO:0000313" key="2">
    <source>
        <dbReference type="EMBL" id="KAF6125207.1"/>
    </source>
</evidence>